<sequence length="1576" mass="179953">MSDLKRILINFENVNDYSIQFNRWFLISLGAWPQRTASKIKRIVVSMQIFIFSFVVAVIMIPCTLYICFEKEKFTIRINALVPWLHRIMGSINYWQLLTHNKDIQHCILHMETDWKLVQKMDDREVMLRYAKIGRFIAKFCAIFMHSSGIIFNAVKTVKTTTFAIGNETFKMYPITCPPYSKIVDVRFSPTNEILLSVQLLSTVIMSSSTVAICSLAAVFAMHACGQLNVLRTWLKELAEEKTHHLAEQKLAVIVEHHWRVLRINAIVPLMHRIMGSINYWQLLTHNKDIQHCILHMETDWKLVRKMNDREVMLRYAQTGRFIAKFCAIFMHSSAIIFTAVKAVKTATVIIGNETFKMYPITCPPYSKIVDVRFSPTNEILLSVQLLSTLIVSSSTVAICSLAAVFAMHACGQLNVLHKWLKELAEEKTYHLAEQKLAVIVDHHWRVLRIMGWISYWTLLKRSHDIHNCIQHMEMDWQLIHRIGDRKTMLQYAKFGRFLAGISAAVTQGGQLLFGTAKAIRTTTIMVGNETFKTRSMTCPTYSKILDTRFSPINEIMLVIQFVSAFVVSSALVSVCSLAGVFAMHACGQLHVLYAWLNELIIDYEEKGNHSVEQKLAAIVEHHLRALSFIARVESIMHKVCLAILMGCTLNMCLLGYYSIMNWGAFDAAQILSYITLYTSMGFNIFIFCYIGEILTEQCKNVGDMVYMINWYQLPHKTALCLILIIMRSNNVIKITAGKLVHLSIATFGDFVENQKGNHICTVRFRVAIMSNTKNALENKISIKYNNYSLQFNRWFLKPIGAWPQKNARSVWKIFILLHIFICSSIIATITAPCLLYVLFEKVNIKQRLNVIGPLLHRLMGMINYWVLLKRSDDIHKLIRHMETDWSLVQRIDERELMLQHAKFGRSVAMICGLIMQGGTILFSLTRALKTITIIVGNETFTTYPMTCPVYSKIIDTRFSPVNEIALVLQFLSTFILSSSTVGACSLAAVLAIHACGQLNVLSIWLHELVQNQEKKNHTAKKKLAVIVEHHLRILSFISRVESIMHKVSLAELMGCTISMCLLGYYTIMAWETLDTAKLTSYFIVWLSMGFNIFIFCYIGEIITEQCKYVGEVAYMTDWYNLHHKTARDLILVIARSSNVIKITAGKLFHLSIATFGDVSMQMYFPLSSIMSNFKCGPESDRSKKHNDYSLQFNRWFLKPIGAWPQTDASSLVWKILILLQIFICSSIVASNMIPCLLYILFEKDNITLKLSAVAPLLHRVMGSVHYWVLLKRSGDISNLIRHMETDWFLIQGFDDREIMLHHAKFGRFVAIICGIIMHGGSILFSLARSMKTVTIVVGNETFTTHPMTCPIYNKIIDTRFSPINEIALILQNLTMLIMSSSTVGGCSLAAVFAIHACGQLNVLYEWLHELVKHQEKGNNKAKRKLAAIVEHHLRILSFISQLESIMHKASLVELTGCTMVMCMLGYYTIMAWETLDTAKITSYLIVYLSMSFNIFIFCYIGGIVTEQCKLVGEMAYMTNWYNLHHTTARSLVLIIARSNNVIKITAGKLFHLSIATFGDVIKTSMMYLNFLRTMT</sequence>
<feature type="transmembrane region" description="Helical" evidence="10">
    <location>
        <begin position="322"/>
        <end position="341"/>
    </location>
</feature>
<feature type="transmembrane region" description="Helical" evidence="10">
    <location>
        <begin position="904"/>
        <end position="925"/>
    </location>
</feature>
<keyword evidence="12" id="KW-1185">Reference proteome</keyword>
<feature type="transmembrane region" description="Helical" evidence="10">
    <location>
        <begin position="1216"/>
        <end position="1242"/>
    </location>
</feature>
<evidence type="ECO:0000256" key="6">
    <source>
        <dbReference type="ARBA" id="ARBA00022989"/>
    </source>
</evidence>
<dbReference type="Pfam" id="PF02949">
    <property type="entry name" value="7tm_6"/>
    <property type="match status" value="5"/>
</dbReference>
<keyword evidence="8 11" id="KW-0675">Receptor</keyword>
<proteinExistence type="predicted"/>
<evidence type="ECO:0000313" key="12">
    <source>
        <dbReference type="Proteomes" id="UP000075809"/>
    </source>
</evidence>
<organism evidence="11 12">
    <name type="scientific">Mycetomoellerius zeteki</name>
    <dbReference type="NCBI Taxonomy" id="64791"/>
    <lineage>
        <taxon>Eukaryota</taxon>
        <taxon>Metazoa</taxon>
        <taxon>Ecdysozoa</taxon>
        <taxon>Arthropoda</taxon>
        <taxon>Hexapoda</taxon>
        <taxon>Insecta</taxon>
        <taxon>Pterygota</taxon>
        <taxon>Neoptera</taxon>
        <taxon>Endopterygota</taxon>
        <taxon>Hymenoptera</taxon>
        <taxon>Apocrita</taxon>
        <taxon>Aculeata</taxon>
        <taxon>Formicoidea</taxon>
        <taxon>Formicidae</taxon>
        <taxon>Myrmicinae</taxon>
        <taxon>Mycetomoellerius</taxon>
    </lineage>
</organism>
<name>A0A151WT01_9HYME</name>
<evidence type="ECO:0000256" key="8">
    <source>
        <dbReference type="ARBA" id="ARBA00023170"/>
    </source>
</evidence>
<feature type="transmembrane region" description="Helical" evidence="10">
    <location>
        <begin position="49"/>
        <end position="69"/>
    </location>
</feature>
<evidence type="ECO:0000256" key="9">
    <source>
        <dbReference type="ARBA" id="ARBA00023224"/>
    </source>
</evidence>
<feature type="transmembrane region" description="Helical" evidence="10">
    <location>
        <begin position="136"/>
        <end position="155"/>
    </location>
</feature>
<accession>A0A151WT01</accession>
<evidence type="ECO:0000256" key="5">
    <source>
        <dbReference type="ARBA" id="ARBA00022725"/>
    </source>
</evidence>
<feature type="transmembrane region" description="Helical" evidence="10">
    <location>
        <begin position="671"/>
        <end position="691"/>
    </location>
</feature>
<dbReference type="GO" id="GO:0007165">
    <property type="term" value="P:signal transduction"/>
    <property type="evidence" value="ECO:0007669"/>
    <property type="project" value="UniProtKB-KW"/>
</dbReference>
<dbReference type="PANTHER" id="PTHR21137:SF35">
    <property type="entry name" value="ODORANT RECEPTOR 19A-RELATED"/>
    <property type="match status" value="1"/>
</dbReference>
<evidence type="ECO:0000256" key="2">
    <source>
        <dbReference type="ARBA" id="ARBA00022475"/>
    </source>
</evidence>
<evidence type="ECO:0000256" key="7">
    <source>
        <dbReference type="ARBA" id="ARBA00023136"/>
    </source>
</evidence>
<feature type="transmembrane region" description="Helical" evidence="10">
    <location>
        <begin position="1048"/>
        <end position="1068"/>
    </location>
</feature>
<feature type="transmembrane region" description="Helical" evidence="10">
    <location>
        <begin position="1306"/>
        <end position="1327"/>
    </location>
</feature>
<keyword evidence="5" id="KW-0552">Olfaction</keyword>
<evidence type="ECO:0000256" key="4">
    <source>
        <dbReference type="ARBA" id="ARBA00022692"/>
    </source>
</evidence>
<dbReference type="GO" id="GO:0005549">
    <property type="term" value="F:odorant binding"/>
    <property type="evidence" value="ECO:0007669"/>
    <property type="project" value="InterPro"/>
</dbReference>
<gene>
    <name evidence="11" type="ORF">ALC60_09895</name>
</gene>
<feature type="transmembrane region" description="Helical" evidence="10">
    <location>
        <begin position="1452"/>
        <end position="1473"/>
    </location>
</feature>
<feature type="transmembrane region" description="Helical" evidence="10">
    <location>
        <begin position="556"/>
        <end position="583"/>
    </location>
</feature>
<feature type="transmembrane region" description="Helical" evidence="10">
    <location>
        <begin position="380"/>
        <end position="407"/>
    </location>
</feature>
<keyword evidence="4 10" id="KW-0812">Transmembrane</keyword>
<evidence type="ECO:0000256" key="1">
    <source>
        <dbReference type="ARBA" id="ARBA00004651"/>
    </source>
</evidence>
<protein>
    <submittedName>
        <fullName evidence="11">Putative odorant receptor 13a</fullName>
    </submittedName>
</protein>
<feature type="transmembrane region" description="Helical" evidence="10">
    <location>
        <begin position="495"/>
        <end position="514"/>
    </location>
</feature>
<keyword evidence="7 10" id="KW-0472">Membrane</keyword>
<dbReference type="GO" id="GO:0004984">
    <property type="term" value="F:olfactory receptor activity"/>
    <property type="evidence" value="ECO:0007669"/>
    <property type="project" value="InterPro"/>
</dbReference>
<feature type="transmembrane region" description="Helical" evidence="10">
    <location>
        <begin position="640"/>
        <end position="659"/>
    </location>
</feature>
<dbReference type="EMBL" id="KQ982764">
    <property type="protein sequence ID" value="KYQ51010.1"/>
    <property type="molecule type" value="Genomic_DNA"/>
</dbReference>
<evidence type="ECO:0000313" key="11">
    <source>
        <dbReference type="EMBL" id="KYQ51010.1"/>
    </source>
</evidence>
<feature type="transmembrane region" description="Helical" evidence="10">
    <location>
        <begin position="194"/>
        <end position="222"/>
    </location>
</feature>
<feature type="transmembrane region" description="Helical" evidence="10">
    <location>
        <begin position="1485"/>
        <end position="1505"/>
    </location>
</feature>
<dbReference type="Proteomes" id="UP000075809">
    <property type="component" value="Unassembled WGS sequence"/>
</dbReference>
<dbReference type="STRING" id="64791.A0A151WT01"/>
<feature type="transmembrane region" description="Helical" evidence="10">
    <location>
        <begin position="1080"/>
        <end position="1099"/>
    </location>
</feature>
<reference evidence="11 12" key="1">
    <citation type="submission" date="2015-09" db="EMBL/GenBank/DDBJ databases">
        <title>Trachymyrmex zeteki WGS genome.</title>
        <authorList>
            <person name="Nygaard S."/>
            <person name="Hu H."/>
            <person name="Boomsma J."/>
            <person name="Zhang G."/>
        </authorList>
    </citation>
    <scope>NUCLEOTIDE SEQUENCE [LARGE SCALE GENOMIC DNA]</scope>
    <source>
        <strain evidence="11">Tzet28-1</strain>
        <tissue evidence="11">Whole body</tissue>
    </source>
</reference>
<keyword evidence="2" id="KW-1003">Cell membrane</keyword>
<evidence type="ECO:0000256" key="10">
    <source>
        <dbReference type="SAM" id="Phobius"/>
    </source>
</evidence>
<keyword evidence="9" id="KW-0807">Transducer</keyword>
<keyword evidence="6 10" id="KW-1133">Transmembrane helix</keyword>
<dbReference type="InterPro" id="IPR004117">
    <property type="entry name" value="7tm6_olfct_rcpt"/>
</dbReference>
<dbReference type="PANTHER" id="PTHR21137">
    <property type="entry name" value="ODORANT RECEPTOR"/>
    <property type="match status" value="1"/>
</dbReference>
<evidence type="ECO:0000256" key="3">
    <source>
        <dbReference type="ARBA" id="ARBA00022606"/>
    </source>
</evidence>
<feature type="transmembrane region" description="Helical" evidence="10">
    <location>
        <begin position="814"/>
        <end position="839"/>
    </location>
</feature>
<keyword evidence="3" id="KW-0716">Sensory transduction</keyword>
<comment type="subcellular location">
    <subcellularLocation>
        <location evidence="1">Cell membrane</location>
        <topology evidence="1">Multi-pass membrane protein</topology>
    </subcellularLocation>
</comment>
<dbReference type="GO" id="GO:0005886">
    <property type="term" value="C:plasma membrane"/>
    <property type="evidence" value="ECO:0007669"/>
    <property type="project" value="UniProtKB-SubCell"/>
</dbReference>